<evidence type="ECO:0000313" key="13">
    <source>
        <dbReference type="Proteomes" id="UP000515156"/>
    </source>
</evidence>
<evidence type="ECO:0000256" key="8">
    <source>
        <dbReference type="ARBA" id="ARBA00023049"/>
    </source>
</evidence>
<evidence type="ECO:0000313" key="14">
    <source>
        <dbReference type="RefSeq" id="XP_030071307.1"/>
    </source>
</evidence>
<sequence>MDLLCFFLVVLLPSVLGLDFGYHSTESLENFLKTVNQNYPSITHLHSIGKSVAETCGFLSLEGFQPNIQLGYRSLNMLPICTEMRYNKNKFDLNRNFPDAFEANTVEIQPETQAVMDWVESETFVLSANLHGGAMVASFPYDNSNAAVAAKGVTPDQDVFIHLAKTYSFTANMSRSDGCDDSNRFEDGITNGYTWYPVQGGMQDYNYIWGQCFEITLELSCCKYPPENELQTFWATNRPALIEYMKQVHLGVKGQVFDIQRNPIANAIVEVVGRNHICPYRTNQNGEYYLLLLPGNYTLNVTVPGFKSITQKLELPAGHQLYSALKYDIVYPGPAFRATTSTTQIPSCPKAVSVSSTNEAALLLSTTFTLCFSATPLLMMIFSTDTLSCILSSFW</sequence>
<evidence type="ECO:0000256" key="5">
    <source>
        <dbReference type="ARBA" id="ARBA00022723"/>
    </source>
</evidence>
<dbReference type="InterPro" id="IPR050753">
    <property type="entry name" value="Peptidase_M14_domain"/>
</dbReference>
<keyword evidence="13" id="KW-1185">Reference proteome</keyword>
<name>A0A6P7YVZ5_9AMPH</name>
<dbReference type="SUPFAM" id="SSF53187">
    <property type="entry name" value="Zn-dependent exopeptidases"/>
    <property type="match status" value="1"/>
</dbReference>
<keyword evidence="5" id="KW-0479">Metal-binding</keyword>
<reference evidence="14" key="1">
    <citation type="submission" date="2025-08" db="UniProtKB">
        <authorList>
            <consortium name="RefSeq"/>
        </authorList>
    </citation>
    <scope>IDENTIFICATION</scope>
</reference>
<comment type="similarity">
    <text evidence="2 10">Belongs to the peptidase M14 family.</text>
</comment>
<dbReference type="CDD" id="cd11308">
    <property type="entry name" value="Peptidase_M14NE-CP-C_like"/>
    <property type="match status" value="1"/>
</dbReference>
<evidence type="ECO:0000256" key="11">
    <source>
        <dbReference type="SAM" id="SignalP"/>
    </source>
</evidence>
<dbReference type="Gene3D" id="2.60.40.1120">
    <property type="entry name" value="Carboxypeptidase-like, regulatory domain"/>
    <property type="match status" value="1"/>
</dbReference>
<evidence type="ECO:0000259" key="12">
    <source>
        <dbReference type="PROSITE" id="PS52035"/>
    </source>
</evidence>
<keyword evidence="8" id="KW-0482">Metalloprotease</keyword>
<feature type="domain" description="Peptidase M14" evidence="12">
    <location>
        <begin position="85"/>
        <end position="248"/>
    </location>
</feature>
<dbReference type="PROSITE" id="PS52035">
    <property type="entry name" value="PEPTIDASE_M14"/>
    <property type="match status" value="1"/>
</dbReference>
<dbReference type="GO" id="GO:0008270">
    <property type="term" value="F:zinc ion binding"/>
    <property type="evidence" value="ECO:0007669"/>
    <property type="project" value="InterPro"/>
</dbReference>
<keyword evidence="9" id="KW-0325">Glycoprotein</keyword>
<dbReference type="InterPro" id="IPR000834">
    <property type="entry name" value="Peptidase_M14"/>
</dbReference>
<evidence type="ECO:0000256" key="1">
    <source>
        <dbReference type="ARBA" id="ARBA00001947"/>
    </source>
</evidence>
<organism evidence="13 14">
    <name type="scientific">Microcaecilia unicolor</name>
    <dbReference type="NCBI Taxonomy" id="1415580"/>
    <lineage>
        <taxon>Eukaryota</taxon>
        <taxon>Metazoa</taxon>
        <taxon>Chordata</taxon>
        <taxon>Craniata</taxon>
        <taxon>Vertebrata</taxon>
        <taxon>Euteleostomi</taxon>
        <taxon>Amphibia</taxon>
        <taxon>Gymnophiona</taxon>
        <taxon>Siphonopidae</taxon>
        <taxon>Microcaecilia</taxon>
    </lineage>
</organism>
<proteinExistence type="inferred from homology"/>
<dbReference type="Pfam" id="PF13620">
    <property type="entry name" value="CarboxypepD_reg"/>
    <property type="match status" value="1"/>
</dbReference>
<evidence type="ECO:0000256" key="9">
    <source>
        <dbReference type="ARBA" id="ARBA00023180"/>
    </source>
</evidence>
<feature type="signal peptide" evidence="11">
    <location>
        <begin position="1"/>
        <end position="17"/>
    </location>
</feature>
<dbReference type="GO" id="GO:0006518">
    <property type="term" value="P:peptide metabolic process"/>
    <property type="evidence" value="ECO:0007669"/>
    <property type="project" value="TreeGrafter"/>
</dbReference>
<dbReference type="GeneID" id="115478175"/>
<evidence type="ECO:0000256" key="2">
    <source>
        <dbReference type="ARBA" id="ARBA00005988"/>
    </source>
</evidence>
<feature type="chain" id="PRO_5027997189" evidence="11">
    <location>
        <begin position="18"/>
        <end position="395"/>
    </location>
</feature>
<dbReference type="AlphaFoldDB" id="A0A6P7YVZ5"/>
<dbReference type="PROSITE" id="PS00133">
    <property type="entry name" value="CARBOXYPEPT_ZN_2"/>
    <property type="match status" value="1"/>
</dbReference>
<evidence type="ECO:0000256" key="6">
    <source>
        <dbReference type="ARBA" id="ARBA00022801"/>
    </source>
</evidence>
<keyword evidence="11" id="KW-0732">Signal</keyword>
<feature type="active site" description="Proton donor/acceptor" evidence="10">
    <location>
        <position position="218"/>
    </location>
</feature>
<dbReference type="SMART" id="SM00631">
    <property type="entry name" value="Zn_pept"/>
    <property type="match status" value="1"/>
</dbReference>
<gene>
    <name evidence="14" type="primary">CPM</name>
</gene>
<keyword evidence="6" id="KW-0378">Hydrolase</keyword>
<evidence type="ECO:0000256" key="4">
    <source>
        <dbReference type="ARBA" id="ARBA00022670"/>
    </source>
</evidence>
<dbReference type="Pfam" id="PF00246">
    <property type="entry name" value="Peptidase_M14"/>
    <property type="match status" value="1"/>
</dbReference>
<accession>A0A6P7YVZ5</accession>
<dbReference type="RefSeq" id="XP_030071307.1">
    <property type="nucleotide sequence ID" value="XM_030215447.1"/>
</dbReference>
<protein>
    <submittedName>
        <fullName evidence="14">Carboxypeptidase M isoform X3</fullName>
    </submittedName>
</protein>
<dbReference type="PANTHER" id="PTHR11532:SF84">
    <property type="entry name" value="CARBOXYPEPTIDASE M"/>
    <property type="match status" value="1"/>
</dbReference>
<dbReference type="SUPFAM" id="SSF49464">
    <property type="entry name" value="Carboxypeptidase regulatory domain-like"/>
    <property type="match status" value="1"/>
</dbReference>
<evidence type="ECO:0000256" key="7">
    <source>
        <dbReference type="ARBA" id="ARBA00022833"/>
    </source>
</evidence>
<evidence type="ECO:0000256" key="3">
    <source>
        <dbReference type="ARBA" id="ARBA00022645"/>
    </source>
</evidence>
<dbReference type="InterPro" id="IPR008969">
    <property type="entry name" value="CarboxyPept-like_regulatory"/>
</dbReference>
<dbReference type="Proteomes" id="UP000515156">
    <property type="component" value="Chromosome 9"/>
</dbReference>
<dbReference type="InterPro" id="IPR057247">
    <property type="entry name" value="CARBOXYPEPT_ZN_2"/>
</dbReference>
<keyword evidence="3 14" id="KW-0121">Carboxypeptidase</keyword>
<dbReference type="Gene3D" id="3.40.630.10">
    <property type="entry name" value="Zn peptidases"/>
    <property type="match status" value="1"/>
</dbReference>
<evidence type="ECO:0000256" key="10">
    <source>
        <dbReference type="PROSITE-ProRule" id="PRU01379"/>
    </source>
</evidence>
<keyword evidence="4" id="KW-0645">Protease</keyword>
<keyword evidence="7" id="KW-0862">Zinc</keyword>
<dbReference type="GO" id="GO:0004181">
    <property type="term" value="F:metallocarboxypeptidase activity"/>
    <property type="evidence" value="ECO:0007669"/>
    <property type="project" value="InterPro"/>
</dbReference>
<dbReference type="PANTHER" id="PTHR11532">
    <property type="entry name" value="PROTEASE M14 CARBOXYPEPTIDASE"/>
    <property type="match status" value="1"/>
</dbReference>
<dbReference type="GO" id="GO:0016485">
    <property type="term" value="P:protein processing"/>
    <property type="evidence" value="ECO:0007669"/>
    <property type="project" value="TreeGrafter"/>
</dbReference>
<dbReference type="GO" id="GO:0005615">
    <property type="term" value="C:extracellular space"/>
    <property type="evidence" value="ECO:0007669"/>
    <property type="project" value="TreeGrafter"/>
</dbReference>
<dbReference type="CTD" id="1368"/>
<comment type="cofactor">
    <cofactor evidence="1">
        <name>Zn(2+)</name>
        <dbReference type="ChEBI" id="CHEBI:29105"/>
    </cofactor>
</comment>